<evidence type="ECO:0000256" key="1">
    <source>
        <dbReference type="SAM" id="MobiDB-lite"/>
    </source>
</evidence>
<reference evidence="3" key="1">
    <citation type="submission" date="2018-11" db="EMBL/GenBank/DDBJ databases">
        <title>Chitinophaga lutea sp.nov., isolate from arsenic contaminated soil.</title>
        <authorList>
            <person name="Zong Y."/>
        </authorList>
    </citation>
    <scope>NUCLEOTIDE SEQUENCE [LARGE SCALE GENOMIC DNA]</scope>
    <source>
        <strain evidence="3">YLT18</strain>
    </source>
</reference>
<dbReference type="AlphaFoldDB" id="A0A3N4MCT3"/>
<dbReference type="OrthoDB" id="6372253at2"/>
<comment type="caution">
    <text evidence="2">The sequence shown here is derived from an EMBL/GenBank/DDBJ whole genome shotgun (WGS) entry which is preliminary data.</text>
</comment>
<feature type="region of interest" description="Disordered" evidence="1">
    <location>
        <begin position="311"/>
        <end position="331"/>
    </location>
</feature>
<accession>A0A3N4MCT3</accession>
<name>A0A3N4MCT3_9BACT</name>
<sequence length="331" mass="37208">MKKEKISSAEEEFALWKAQHERLQKMFTAQALSSRNYLRRRIDLLRDIERRYGNVSENGSRLAVTAISAERRLLENGLYKSKILRAVLNVFSVLKLFFTERRQLKGTDSVFSTGAADSRSSPDAPRVSAVSALSASRSKSASALDDHKISEGETAKVNMTFDKDQSGYSYKSYKVRHLTTDGGVKEHSFRIPDGMIVSSQQAYNLVCGRSCQTRDGSWLSLDINDKDKNGNYPLKVYGKDHGFDLSEALKGEPIKETKDEVDRRRLISDLQKGEPVSATYLQNGKEKTISLEASPKMKTVRKLGVNERMAKNKKTAKVVKMHRGKSSNMRG</sequence>
<keyword evidence="3" id="KW-1185">Reference proteome</keyword>
<feature type="region of interest" description="Disordered" evidence="1">
    <location>
        <begin position="111"/>
        <end position="131"/>
    </location>
</feature>
<dbReference type="RefSeq" id="WP_120517988.1">
    <property type="nucleotide sequence ID" value="NZ_QXZY01000011.1"/>
</dbReference>
<evidence type="ECO:0000313" key="2">
    <source>
        <dbReference type="EMBL" id="RPD39347.1"/>
    </source>
</evidence>
<feature type="compositionally biased region" description="Basic residues" evidence="1">
    <location>
        <begin position="311"/>
        <end position="325"/>
    </location>
</feature>
<evidence type="ECO:0000313" key="3">
    <source>
        <dbReference type="Proteomes" id="UP000279089"/>
    </source>
</evidence>
<dbReference type="EMBL" id="RMBX01000011">
    <property type="protein sequence ID" value="RPD39347.1"/>
    <property type="molecule type" value="Genomic_DNA"/>
</dbReference>
<organism evidence="2 3">
    <name type="scientific">Chitinophaga barathri</name>
    <dbReference type="NCBI Taxonomy" id="1647451"/>
    <lineage>
        <taxon>Bacteria</taxon>
        <taxon>Pseudomonadati</taxon>
        <taxon>Bacteroidota</taxon>
        <taxon>Chitinophagia</taxon>
        <taxon>Chitinophagales</taxon>
        <taxon>Chitinophagaceae</taxon>
        <taxon>Chitinophaga</taxon>
    </lineage>
</organism>
<dbReference type="Proteomes" id="UP000279089">
    <property type="component" value="Unassembled WGS sequence"/>
</dbReference>
<protein>
    <submittedName>
        <fullName evidence="2">Uncharacterized protein</fullName>
    </submittedName>
</protein>
<proteinExistence type="predicted"/>
<gene>
    <name evidence="2" type="ORF">EG028_19675</name>
</gene>